<feature type="domain" description="Acyl-CoA oxidase/dehydrogenase middle" evidence="8">
    <location>
        <begin position="126"/>
        <end position="220"/>
    </location>
</feature>
<sequence>MPAVQEYFDPSHQLVRDSVRRFVEREILPDIDLWEEAESFPRELYLKAGAAGILGIGYPEALGGSHEGDLFAKVAASEELMRSGSGGLVAGLGSLDIGLPPIVKWAQPQVRDRVVPQVLSGEKISALAITEPGGGSDVANLQTRAVRDGDVYRVSGSKTFITSGVRADFYTVAVRTGDPGFGGISLLLIEKGAPGFTVGRQLKKMGWWASDTAELFFDDCRVPVENLVGAENMGFACIMGNFQSERLALALMANMTSQLALEESLKWAREREAFGKPIGKFQVIKHRLAEMATALEVSREFTYRQAAKMAAGKSVIKEISMAKNFATDTSDRITTEAVQILGGMGYMRESLVERLYRDNRILSIGGGTREVMNEIISKQMGL</sequence>
<dbReference type="Pfam" id="PF00441">
    <property type="entry name" value="Acyl-CoA_dh_1"/>
    <property type="match status" value="1"/>
</dbReference>
<dbReference type="Pfam" id="PF02771">
    <property type="entry name" value="Acyl-CoA_dh_N"/>
    <property type="match status" value="1"/>
</dbReference>
<dbReference type="InterPro" id="IPR036250">
    <property type="entry name" value="AcylCo_DH-like_C"/>
</dbReference>
<dbReference type="Gene3D" id="1.10.540.10">
    <property type="entry name" value="Acyl-CoA dehydrogenase/oxidase, N-terminal domain"/>
    <property type="match status" value="1"/>
</dbReference>
<dbReference type="InterPro" id="IPR006091">
    <property type="entry name" value="Acyl-CoA_Oxase/DH_mid-dom"/>
</dbReference>
<name>A0A423LGD4_PSEFL</name>
<dbReference type="InterPro" id="IPR009100">
    <property type="entry name" value="AcylCoA_DH/oxidase_NM_dom_sf"/>
</dbReference>
<dbReference type="RefSeq" id="WP_123533114.1">
    <property type="nucleotide sequence ID" value="NZ_MOBU01000010.1"/>
</dbReference>
<evidence type="ECO:0000256" key="2">
    <source>
        <dbReference type="ARBA" id="ARBA00009347"/>
    </source>
</evidence>
<evidence type="ECO:0000259" key="7">
    <source>
        <dbReference type="Pfam" id="PF00441"/>
    </source>
</evidence>
<evidence type="ECO:0000259" key="8">
    <source>
        <dbReference type="Pfam" id="PF02770"/>
    </source>
</evidence>
<dbReference type="PANTHER" id="PTHR48083">
    <property type="entry name" value="MEDIUM-CHAIN SPECIFIC ACYL-COA DEHYDROGENASE, MITOCHONDRIAL-RELATED"/>
    <property type="match status" value="1"/>
</dbReference>
<evidence type="ECO:0000256" key="5">
    <source>
        <dbReference type="ARBA" id="ARBA00023002"/>
    </source>
</evidence>
<dbReference type="PANTHER" id="PTHR48083:SF28">
    <property type="entry name" value="ACYL-COA DEHYDROGENASE FAMILY PROTEIN (AFU_ORTHOLOGUE AFUA_6G10880)-RELATED"/>
    <property type="match status" value="1"/>
</dbReference>
<keyword evidence="3 6" id="KW-0285">Flavoprotein</keyword>
<keyword evidence="4 6" id="KW-0274">FAD</keyword>
<protein>
    <submittedName>
        <fullName evidence="10">Acyl-CoA dehydrogenase</fullName>
    </submittedName>
</protein>
<dbReference type="Gene3D" id="2.40.110.10">
    <property type="entry name" value="Butyryl-CoA Dehydrogenase, subunit A, domain 2"/>
    <property type="match status" value="1"/>
</dbReference>
<dbReference type="FunFam" id="2.40.110.10:FF:000002">
    <property type="entry name" value="Acyl-CoA dehydrogenase fadE12"/>
    <property type="match status" value="1"/>
</dbReference>
<dbReference type="PROSITE" id="PS00073">
    <property type="entry name" value="ACYL_COA_DH_2"/>
    <property type="match status" value="1"/>
</dbReference>
<comment type="similarity">
    <text evidence="2 6">Belongs to the acyl-CoA dehydrogenase family.</text>
</comment>
<organism evidence="10 11">
    <name type="scientific">Pseudomonas fluorescens</name>
    <dbReference type="NCBI Taxonomy" id="294"/>
    <lineage>
        <taxon>Bacteria</taxon>
        <taxon>Pseudomonadati</taxon>
        <taxon>Pseudomonadota</taxon>
        <taxon>Gammaproteobacteria</taxon>
        <taxon>Pseudomonadales</taxon>
        <taxon>Pseudomonadaceae</taxon>
        <taxon>Pseudomonas</taxon>
    </lineage>
</organism>
<evidence type="ECO:0000256" key="1">
    <source>
        <dbReference type="ARBA" id="ARBA00001974"/>
    </source>
</evidence>
<comment type="caution">
    <text evidence="10">The sequence shown here is derived from an EMBL/GenBank/DDBJ whole genome shotgun (WGS) entry which is preliminary data.</text>
</comment>
<evidence type="ECO:0000313" key="10">
    <source>
        <dbReference type="EMBL" id="RON67380.1"/>
    </source>
</evidence>
<dbReference type="Pfam" id="PF02770">
    <property type="entry name" value="Acyl-CoA_dh_M"/>
    <property type="match status" value="1"/>
</dbReference>
<dbReference type="InterPro" id="IPR046373">
    <property type="entry name" value="Acyl-CoA_Oxase/DH_mid-dom_sf"/>
</dbReference>
<dbReference type="GO" id="GO:0050660">
    <property type="term" value="F:flavin adenine dinucleotide binding"/>
    <property type="evidence" value="ECO:0007669"/>
    <property type="project" value="InterPro"/>
</dbReference>
<evidence type="ECO:0000313" key="11">
    <source>
        <dbReference type="Proteomes" id="UP000285757"/>
    </source>
</evidence>
<gene>
    <name evidence="10" type="ORF">BK671_15550</name>
</gene>
<accession>A0A423LGD4</accession>
<evidence type="ECO:0000256" key="3">
    <source>
        <dbReference type="ARBA" id="ARBA00022630"/>
    </source>
</evidence>
<reference evidence="10 11" key="1">
    <citation type="submission" date="2016-10" db="EMBL/GenBank/DDBJ databases">
        <title>Comparative genome analysis of multiple Pseudomonas spp. focuses on biocontrol and plant growth promoting traits.</title>
        <authorList>
            <person name="Tao X.-Y."/>
            <person name="Taylor C.G."/>
        </authorList>
    </citation>
    <scope>NUCLEOTIDE SEQUENCE [LARGE SCALE GENOMIC DNA]</scope>
    <source>
        <strain evidence="10 11">24D3</strain>
    </source>
</reference>
<dbReference type="InterPro" id="IPR050741">
    <property type="entry name" value="Acyl-CoA_dehydrogenase"/>
</dbReference>
<keyword evidence="5 6" id="KW-0560">Oxidoreductase</keyword>
<evidence type="ECO:0000256" key="6">
    <source>
        <dbReference type="RuleBase" id="RU362125"/>
    </source>
</evidence>
<evidence type="ECO:0000256" key="4">
    <source>
        <dbReference type="ARBA" id="ARBA00022827"/>
    </source>
</evidence>
<proteinExistence type="inferred from homology"/>
<dbReference type="GO" id="GO:0005737">
    <property type="term" value="C:cytoplasm"/>
    <property type="evidence" value="ECO:0007669"/>
    <property type="project" value="TreeGrafter"/>
</dbReference>
<dbReference type="SUPFAM" id="SSF47203">
    <property type="entry name" value="Acyl-CoA dehydrogenase C-terminal domain-like"/>
    <property type="match status" value="1"/>
</dbReference>
<dbReference type="InterPro" id="IPR037069">
    <property type="entry name" value="AcylCoA_DH/ox_N_sf"/>
</dbReference>
<dbReference type="InterPro" id="IPR009075">
    <property type="entry name" value="AcylCo_DH/oxidase_C"/>
</dbReference>
<dbReference type="FunFam" id="1.20.140.10:FF:000001">
    <property type="entry name" value="Acyl-CoA dehydrogenase"/>
    <property type="match status" value="1"/>
</dbReference>
<dbReference type="EMBL" id="MOBU01000010">
    <property type="protein sequence ID" value="RON67380.1"/>
    <property type="molecule type" value="Genomic_DNA"/>
</dbReference>
<dbReference type="SUPFAM" id="SSF56645">
    <property type="entry name" value="Acyl-CoA dehydrogenase NM domain-like"/>
    <property type="match status" value="1"/>
</dbReference>
<feature type="domain" description="Acyl-CoA dehydrogenase/oxidase N-terminal" evidence="9">
    <location>
        <begin position="10"/>
        <end position="122"/>
    </location>
</feature>
<comment type="cofactor">
    <cofactor evidence="1 6">
        <name>FAD</name>
        <dbReference type="ChEBI" id="CHEBI:57692"/>
    </cofactor>
</comment>
<dbReference type="InterPro" id="IPR006089">
    <property type="entry name" value="Acyl-CoA_DH_CS"/>
</dbReference>
<dbReference type="Gene3D" id="1.20.140.10">
    <property type="entry name" value="Butyryl-CoA Dehydrogenase, subunit A, domain 3"/>
    <property type="match status" value="1"/>
</dbReference>
<dbReference type="GO" id="GO:0003995">
    <property type="term" value="F:acyl-CoA dehydrogenase activity"/>
    <property type="evidence" value="ECO:0007669"/>
    <property type="project" value="InterPro"/>
</dbReference>
<dbReference type="AlphaFoldDB" id="A0A423LGD4"/>
<feature type="domain" description="Acyl-CoA dehydrogenase/oxidase C-terminal" evidence="7">
    <location>
        <begin position="232"/>
        <end position="380"/>
    </location>
</feature>
<dbReference type="Proteomes" id="UP000285757">
    <property type="component" value="Unassembled WGS sequence"/>
</dbReference>
<dbReference type="InterPro" id="IPR013786">
    <property type="entry name" value="AcylCoA_DH/ox_N"/>
</dbReference>
<dbReference type="GO" id="GO:0033539">
    <property type="term" value="P:fatty acid beta-oxidation using acyl-CoA dehydrogenase"/>
    <property type="evidence" value="ECO:0007669"/>
    <property type="project" value="TreeGrafter"/>
</dbReference>
<evidence type="ECO:0000259" key="9">
    <source>
        <dbReference type="Pfam" id="PF02771"/>
    </source>
</evidence>